<dbReference type="InterPro" id="IPR027124">
    <property type="entry name" value="Swc5/CFDP1/2"/>
</dbReference>
<comment type="caution">
    <text evidence="2">The sequence shown here is derived from an EMBL/GenBank/DDBJ whole genome shotgun (WGS) entry which is preliminary data.</text>
</comment>
<dbReference type="AlphaFoldDB" id="A0A8S4QGW9"/>
<dbReference type="InterPro" id="IPR036691">
    <property type="entry name" value="Endo/exonu/phosph_ase_sf"/>
</dbReference>
<name>A0A8S4QGW9_9NEOP</name>
<dbReference type="Proteomes" id="UP000838756">
    <property type="component" value="Unassembled WGS sequence"/>
</dbReference>
<organism evidence="2 3">
    <name type="scientific">Pararge aegeria aegeria</name>
    <dbReference type="NCBI Taxonomy" id="348720"/>
    <lineage>
        <taxon>Eukaryota</taxon>
        <taxon>Metazoa</taxon>
        <taxon>Ecdysozoa</taxon>
        <taxon>Arthropoda</taxon>
        <taxon>Hexapoda</taxon>
        <taxon>Insecta</taxon>
        <taxon>Pterygota</taxon>
        <taxon>Neoptera</taxon>
        <taxon>Endopterygota</taxon>
        <taxon>Lepidoptera</taxon>
        <taxon>Glossata</taxon>
        <taxon>Ditrysia</taxon>
        <taxon>Papilionoidea</taxon>
        <taxon>Nymphalidae</taxon>
        <taxon>Satyrinae</taxon>
        <taxon>Satyrini</taxon>
        <taxon>Parargina</taxon>
        <taxon>Pararge</taxon>
    </lineage>
</organism>
<feature type="non-terminal residue" evidence="2">
    <location>
        <position position="1"/>
    </location>
</feature>
<evidence type="ECO:0000259" key="1">
    <source>
        <dbReference type="Pfam" id="PF14529"/>
    </source>
</evidence>
<gene>
    <name evidence="2" type="primary">jg22101</name>
    <name evidence="2" type="ORF">PAEG_LOCUS1214</name>
</gene>
<dbReference type="OrthoDB" id="410104at2759"/>
<dbReference type="Pfam" id="PF14529">
    <property type="entry name" value="Exo_endo_phos_2"/>
    <property type="match status" value="1"/>
</dbReference>
<feature type="domain" description="Endonuclease/exonuclease/phosphatase" evidence="1">
    <location>
        <begin position="42"/>
        <end position="160"/>
    </location>
</feature>
<dbReference type="EMBL" id="CAKXAJ010004198">
    <property type="protein sequence ID" value="CAH2208653.1"/>
    <property type="molecule type" value="Genomic_DNA"/>
</dbReference>
<proteinExistence type="predicted"/>
<dbReference type="PANTHER" id="PTHR23227">
    <property type="entry name" value="BUCENTAUR RELATED"/>
    <property type="match status" value="1"/>
</dbReference>
<dbReference type="PANTHER" id="PTHR23227:SF67">
    <property type="entry name" value="CRANIOFACIAL DEVELOPMENT PROTEIN 2-LIKE"/>
    <property type="match status" value="1"/>
</dbReference>
<sequence length="166" mass="19044">SKGRNGVGFLIKRTLKNHIISFKAFSDGVASLEIQITDQIWSFIQVYAPTENCEREEIDRFYILVEAALDFGNTKNLIILGDFNAQIGKIQKGEEKVFGRYSCGKRSARGQKMVEFALENNLKIVNSTFQRKAQNKWTWRSPNGNHINEIDYILTNRTEQIKIIAI</sequence>
<keyword evidence="3" id="KW-1185">Reference proteome</keyword>
<dbReference type="Gene3D" id="3.60.10.10">
    <property type="entry name" value="Endonuclease/exonuclease/phosphatase"/>
    <property type="match status" value="1"/>
</dbReference>
<evidence type="ECO:0000313" key="3">
    <source>
        <dbReference type="Proteomes" id="UP000838756"/>
    </source>
</evidence>
<evidence type="ECO:0000313" key="2">
    <source>
        <dbReference type="EMBL" id="CAH2208653.1"/>
    </source>
</evidence>
<dbReference type="GO" id="GO:0003824">
    <property type="term" value="F:catalytic activity"/>
    <property type="evidence" value="ECO:0007669"/>
    <property type="project" value="InterPro"/>
</dbReference>
<dbReference type="InterPro" id="IPR005135">
    <property type="entry name" value="Endo/exonuclease/phosphatase"/>
</dbReference>
<dbReference type="SUPFAM" id="SSF56219">
    <property type="entry name" value="DNase I-like"/>
    <property type="match status" value="1"/>
</dbReference>
<reference evidence="2" key="1">
    <citation type="submission" date="2022-03" db="EMBL/GenBank/DDBJ databases">
        <authorList>
            <person name="Lindestad O."/>
        </authorList>
    </citation>
    <scope>NUCLEOTIDE SEQUENCE</scope>
</reference>
<protein>
    <submittedName>
        <fullName evidence="2">Jg22101 protein</fullName>
    </submittedName>
</protein>
<accession>A0A8S4QGW9</accession>